<evidence type="ECO:0000256" key="1">
    <source>
        <dbReference type="SAM" id="Phobius"/>
    </source>
</evidence>
<dbReference type="PANTHER" id="PTHR36109">
    <property type="entry name" value="MEMBRANE PROTEIN-RELATED"/>
    <property type="match status" value="1"/>
</dbReference>
<feature type="transmembrane region" description="Helical" evidence="1">
    <location>
        <begin position="59"/>
        <end position="81"/>
    </location>
</feature>
<comment type="caution">
    <text evidence="2">The sequence shown here is derived from an EMBL/GenBank/DDBJ whole genome shotgun (WGS) entry which is preliminary data.</text>
</comment>
<gene>
    <name evidence="2" type="ORF">GCM10011521_11420</name>
</gene>
<organism evidence="2 3">
    <name type="scientific">Arenimonas soli</name>
    <dbReference type="NCBI Taxonomy" id="2269504"/>
    <lineage>
        <taxon>Bacteria</taxon>
        <taxon>Pseudomonadati</taxon>
        <taxon>Pseudomonadota</taxon>
        <taxon>Gammaproteobacteria</taxon>
        <taxon>Lysobacterales</taxon>
        <taxon>Lysobacteraceae</taxon>
        <taxon>Arenimonas</taxon>
    </lineage>
</organism>
<keyword evidence="1" id="KW-0472">Membrane</keyword>
<reference evidence="3" key="1">
    <citation type="journal article" date="2019" name="Int. J. Syst. Evol. Microbiol.">
        <title>The Global Catalogue of Microorganisms (GCM) 10K type strain sequencing project: providing services to taxonomists for standard genome sequencing and annotation.</title>
        <authorList>
            <consortium name="The Broad Institute Genomics Platform"/>
            <consortium name="The Broad Institute Genome Sequencing Center for Infectious Disease"/>
            <person name="Wu L."/>
            <person name="Ma J."/>
        </authorList>
    </citation>
    <scope>NUCLEOTIDE SEQUENCE [LARGE SCALE GENOMIC DNA]</scope>
    <source>
        <strain evidence="3">CGMCC 1.15905</strain>
    </source>
</reference>
<keyword evidence="1" id="KW-0812">Transmembrane</keyword>
<evidence type="ECO:0008006" key="4">
    <source>
        <dbReference type="Google" id="ProtNLM"/>
    </source>
</evidence>
<dbReference type="RefSeq" id="WP_188662126.1">
    <property type="nucleotide sequence ID" value="NZ_BMKC01000001.1"/>
</dbReference>
<keyword evidence="1" id="KW-1133">Transmembrane helix</keyword>
<feature type="transmembrane region" description="Helical" evidence="1">
    <location>
        <begin position="87"/>
        <end position="109"/>
    </location>
</feature>
<proteinExistence type="predicted"/>
<protein>
    <recommendedName>
        <fullName evidence="4">DUF1269 domain-containing protein</fullName>
    </recommendedName>
</protein>
<keyword evidence="3" id="KW-1185">Reference proteome</keyword>
<sequence>MRTKHVFLARDVDVAARAVGALRQAGVADEDIALIARSDLEMQAIPEEFRESRTDFMPAAVKGALGGGATGLVAGLVAVAIPPLGVTLAGAAAIAAVGAAAGTWSAALMGSALPDPVRQQFEDEVKAGRVLVVVDASVEDHAKLEPLLVQAGTRRLAFEESSQMT</sequence>
<name>A0ABQ1HFH0_9GAMM</name>
<dbReference type="InterPro" id="IPR052948">
    <property type="entry name" value="Low_temp-induced_all0457"/>
</dbReference>
<dbReference type="Proteomes" id="UP000623419">
    <property type="component" value="Unassembled WGS sequence"/>
</dbReference>
<dbReference type="EMBL" id="BMKC01000001">
    <property type="protein sequence ID" value="GGA74961.1"/>
    <property type="molecule type" value="Genomic_DNA"/>
</dbReference>
<accession>A0ABQ1HFH0</accession>
<evidence type="ECO:0000313" key="3">
    <source>
        <dbReference type="Proteomes" id="UP000623419"/>
    </source>
</evidence>
<evidence type="ECO:0000313" key="2">
    <source>
        <dbReference type="EMBL" id="GGA74961.1"/>
    </source>
</evidence>
<dbReference type="PANTHER" id="PTHR36109:SF2">
    <property type="entry name" value="MEMBRANE PROTEIN"/>
    <property type="match status" value="1"/>
</dbReference>